<feature type="domain" description="Transposase Tc1-like" evidence="1">
    <location>
        <begin position="68"/>
        <end position="139"/>
    </location>
</feature>
<dbReference type="Proteomes" id="UP001519460">
    <property type="component" value="Unassembled WGS sequence"/>
</dbReference>
<dbReference type="EMBL" id="JACVVK020000589">
    <property type="protein sequence ID" value="KAK7464517.1"/>
    <property type="molecule type" value="Genomic_DNA"/>
</dbReference>
<dbReference type="PANTHER" id="PTHR23022:SF134">
    <property type="entry name" value="TRANSPOSABLE ELEMENT TC1 TRANSPOSASE"/>
    <property type="match status" value="1"/>
</dbReference>
<reference evidence="3" key="3">
    <citation type="submission" date="2023-01" db="EMBL/GenBank/DDBJ databases">
        <authorList>
            <person name="Patra A."/>
        </authorList>
    </citation>
    <scope>NUCLEOTIDE SEQUENCE</scope>
    <source>
        <strain evidence="3">Wonlab-2016</strain>
        <tissue evidence="3">Foot muscle</tissue>
    </source>
</reference>
<evidence type="ECO:0000313" key="5">
    <source>
        <dbReference type="Proteomes" id="UP001519460"/>
    </source>
</evidence>
<dbReference type="EMBL" id="JACVVK020000146">
    <property type="protein sequence ID" value="KAK7488813.1"/>
    <property type="molecule type" value="Genomic_DNA"/>
</dbReference>
<accession>A0ABD0JT51</accession>
<evidence type="ECO:0000313" key="4">
    <source>
        <dbReference type="EMBL" id="KAK7488813.1"/>
    </source>
</evidence>
<dbReference type="AlphaFoldDB" id="A0ABD0JT51"/>
<dbReference type="InterPro" id="IPR052338">
    <property type="entry name" value="Transposase_5"/>
</dbReference>
<reference evidence="3 5" key="2">
    <citation type="journal article" date="2023" name="Sci. Data">
        <title>Genome assembly of the Korean intertidal mud-creeper Batillaria attramentaria.</title>
        <authorList>
            <person name="Patra A.K."/>
            <person name="Ho P.T."/>
            <person name="Jun S."/>
            <person name="Lee S.J."/>
            <person name="Kim Y."/>
            <person name="Won Y.J."/>
        </authorList>
    </citation>
    <scope>NUCLEOTIDE SEQUENCE [LARGE SCALE GENOMIC DNA]</scope>
    <source>
        <strain evidence="3">Wonlab-2016</strain>
    </source>
</reference>
<evidence type="ECO:0000259" key="1">
    <source>
        <dbReference type="Pfam" id="PF01498"/>
    </source>
</evidence>
<name>A0ABD0JT51_9CAEN</name>
<keyword evidence="5" id="KW-1185">Reference proteome</keyword>
<protein>
    <recommendedName>
        <fullName evidence="1">Transposase Tc1-like domain-containing protein</fullName>
    </recommendedName>
</protein>
<feature type="non-terminal residue" evidence="3">
    <location>
        <position position="206"/>
    </location>
</feature>
<dbReference type="Gene3D" id="3.30.420.10">
    <property type="entry name" value="Ribonuclease H-like superfamily/Ribonuclease H"/>
    <property type="match status" value="1"/>
</dbReference>
<sequence length="206" mass="24211">MARKRKSDAEKWQIVGAAQAGQSLSAIAARFRTIKGEVSRLVAKHRQTGNVQNPSRSGRPRVTTAREDRLIVHHARTNRFKPARHITNDLQHVIRRVSRQTINNRLLAADLPSRRPRKKPELTPQHRQARLQYARVHVHWNIRRLRRLMWTDEKRFCLYSNDDRVRVRRSRGQAFNDDCVRQIPARARQSVLVWAGFTYDHKIALE</sequence>
<reference evidence="3" key="1">
    <citation type="submission" date="2020-09" db="EMBL/GenBank/DDBJ databases">
        <authorList>
            <person name="Won Y."/>
        </authorList>
    </citation>
    <scope>NUCLEOTIDE SEQUENCE</scope>
    <source>
        <strain evidence="3">Wonlab-2016</strain>
        <tissue evidence="3">Foot muscle</tissue>
    </source>
</reference>
<dbReference type="SUPFAM" id="SSF46689">
    <property type="entry name" value="Homeodomain-like"/>
    <property type="match status" value="1"/>
</dbReference>
<gene>
    <name evidence="4" type="ORF">BaRGS_00019948</name>
    <name evidence="3" type="ORF">BaRGS_00030492</name>
    <name evidence="2" type="ORF">BaRGS_00037936</name>
</gene>
<dbReference type="EMBL" id="JACVVK020000330">
    <property type="protein sequence ID" value="KAK7478234.1"/>
    <property type="molecule type" value="Genomic_DNA"/>
</dbReference>
<dbReference type="InterPro" id="IPR002492">
    <property type="entry name" value="Transposase_Tc1-like"/>
</dbReference>
<organism evidence="3 5">
    <name type="scientific">Batillaria attramentaria</name>
    <dbReference type="NCBI Taxonomy" id="370345"/>
    <lineage>
        <taxon>Eukaryota</taxon>
        <taxon>Metazoa</taxon>
        <taxon>Spiralia</taxon>
        <taxon>Lophotrochozoa</taxon>
        <taxon>Mollusca</taxon>
        <taxon>Gastropoda</taxon>
        <taxon>Caenogastropoda</taxon>
        <taxon>Sorbeoconcha</taxon>
        <taxon>Cerithioidea</taxon>
        <taxon>Batillariidae</taxon>
        <taxon>Batillaria</taxon>
    </lineage>
</organism>
<dbReference type="InterPro" id="IPR009057">
    <property type="entry name" value="Homeodomain-like_sf"/>
</dbReference>
<evidence type="ECO:0000313" key="2">
    <source>
        <dbReference type="EMBL" id="KAK7464517.1"/>
    </source>
</evidence>
<proteinExistence type="predicted"/>
<dbReference type="InterPro" id="IPR036397">
    <property type="entry name" value="RNaseH_sf"/>
</dbReference>
<dbReference type="PANTHER" id="PTHR23022">
    <property type="entry name" value="TRANSPOSABLE ELEMENT-RELATED"/>
    <property type="match status" value="1"/>
</dbReference>
<dbReference type="Pfam" id="PF01498">
    <property type="entry name" value="HTH_Tnp_Tc3_2"/>
    <property type="match status" value="1"/>
</dbReference>
<evidence type="ECO:0000313" key="3">
    <source>
        <dbReference type="EMBL" id="KAK7478234.1"/>
    </source>
</evidence>
<comment type="caution">
    <text evidence="3">The sequence shown here is derived from an EMBL/GenBank/DDBJ whole genome shotgun (WGS) entry which is preliminary data.</text>
</comment>